<proteinExistence type="predicted"/>
<accession>A0A939M806</accession>
<protein>
    <submittedName>
        <fullName evidence="1">Uncharacterized protein</fullName>
    </submittedName>
</protein>
<reference evidence="1" key="1">
    <citation type="submission" date="2021-03" db="EMBL/GenBank/DDBJ databases">
        <title>Whole Genome Sequence of Bradyrhizobium sp. Strain 144S4.</title>
        <authorList>
            <person name="Bromfield E.S.P."/>
            <person name="Cloutier S."/>
        </authorList>
    </citation>
    <scope>NUCLEOTIDE SEQUENCE [LARGE SCALE GENOMIC DNA]</scope>
    <source>
        <strain evidence="1">144S4</strain>
    </source>
</reference>
<gene>
    <name evidence="2" type="ORF">J4G43_026765</name>
    <name evidence="1" type="ORF">J4G43_28760</name>
</gene>
<name>A0A939M806_9BRAD</name>
<dbReference type="AlphaFoldDB" id="A0A939M806"/>
<dbReference type="RefSeq" id="WP_135217200.1">
    <property type="nucleotide sequence ID" value="NZ_CP086136.1"/>
</dbReference>
<evidence type="ECO:0000313" key="3">
    <source>
        <dbReference type="Proteomes" id="UP000664702"/>
    </source>
</evidence>
<dbReference type="KEGG" id="bban:J4G43_026765"/>
<evidence type="ECO:0000313" key="2">
    <source>
        <dbReference type="EMBL" id="UEM08402.1"/>
    </source>
</evidence>
<dbReference type="Proteomes" id="UP000664702">
    <property type="component" value="Chromosome"/>
</dbReference>
<sequence>MRTKDVTKAAALYMLKNGLASYKEVAELSGRSRQLIRIWGGKVGAPGARKRYLKKVWTRAKRLRG</sequence>
<evidence type="ECO:0000313" key="1">
    <source>
        <dbReference type="EMBL" id="MBO1864764.1"/>
    </source>
</evidence>
<dbReference type="EMBL" id="CP086136">
    <property type="protein sequence ID" value="UEM08402.1"/>
    <property type="molecule type" value="Genomic_DNA"/>
</dbReference>
<organism evidence="1">
    <name type="scientific">Bradyrhizobium barranii subsp. barranii</name>
    <dbReference type="NCBI Taxonomy" id="2823807"/>
    <lineage>
        <taxon>Bacteria</taxon>
        <taxon>Pseudomonadati</taxon>
        <taxon>Pseudomonadota</taxon>
        <taxon>Alphaproteobacteria</taxon>
        <taxon>Hyphomicrobiales</taxon>
        <taxon>Nitrobacteraceae</taxon>
        <taxon>Bradyrhizobium</taxon>
        <taxon>Bradyrhizobium barranii</taxon>
    </lineage>
</organism>
<reference evidence="2 3" key="2">
    <citation type="journal article" date="2022" name="Int. J. Syst. Evol. Microbiol.">
        <title>Strains of Bradyrhizobium barranii sp. nov. associated with legumes native to Canada are symbionts of soybeans and belong to different subspecies (subsp. barranii subsp. nov. and subsp. apii subsp. nov.) and symbiovars (sv. glycinearum and sv. septentrionale).</title>
        <authorList>
            <person name="Bromfield E.S.P."/>
            <person name="Cloutier S."/>
            <person name="Wasai-Hara S."/>
            <person name="Minamisawa K."/>
        </authorList>
    </citation>
    <scope>NUCLEOTIDE SEQUENCE [LARGE SCALE GENOMIC DNA]</scope>
    <source>
        <strain evidence="2 3">144S4</strain>
    </source>
</reference>
<dbReference type="EMBL" id="JAGEMI010000001">
    <property type="protein sequence ID" value="MBO1864764.1"/>
    <property type="molecule type" value="Genomic_DNA"/>
</dbReference>